<feature type="transmembrane region" description="Helical" evidence="1">
    <location>
        <begin position="75"/>
        <end position="93"/>
    </location>
</feature>
<dbReference type="Proteomes" id="UP001596122">
    <property type="component" value="Unassembled WGS sequence"/>
</dbReference>
<evidence type="ECO:0000313" key="3">
    <source>
        <dbReference type="Proteomes" id="UP001596122"/>
    </source>
</evidence>
<protein>
    <submittedName>
        <fullName evidence="2">DUF5317 domain-containing protein</fullName>
    </submittedName>
</protein>
<proteinExistence type="predicted"/>
<keyword evidence="1" id="KW-0472">Membrane</keyword>
<evidence type="ECO:0000256" key="1">
    <source>
        <dbReference type="SAM" id="Phobius"/>
    </source>
</evidence>
<organism evidence="2 3">
    <name type="scientific">Aquipuribacter nitratireducens</name>
    <dbReference type="NCBI Taxonomy" id="650104"/>
    <lineage>
        <taxon>Bacteria</taxon>
        <taxon>Bacillati</taxon>
        <taxon>Actinomycetota</taxon>
        <taxon>Actinomycetes</taxon>
        <taxon>Micrococcales</taxon>
        <taxon>Intrasporangiaceae</taxon>
        <taxon>Aquipuribacter</taxon>
    </lineage>
</organism>
<dbReference type="RefSeq" id="WP_340269680.1">
    <property type="nucleotide sequence ID" value="NZ_JBBEOG010000005.1"/>
</dbReference>
<gene>
    <name evidence="2" type="ORF">ACFPJ6_15505</name>
</gene>
<dbReference type="Pfam" id="PF17248">
    <property type="entry name" value="DUF5317"/>
    <property type="match status" value="1"/>
</dbReference>
<sequence length="184" mass="19260">MLVVVVALLALLSPLVARRMPALVDRRWRWPWLAFVALALQVVVIELPVGPVAPVGHVLTYVIAGVFLWANRRVAGLWVISLGAALNGGTIALNGGVLPASPAAERAAGFDPDVEFLNSGHVEDPVLWFLGDVFAWPAPLPLANTFSVGDILLVVGVGVLAWLGSRRLGSGVTVPGTEPVAGAQ</sequence>
<keyword evidence="3" id="KW-1185">Reference proteome</keyword>
<reference evidence="3" key="1">
    <citation type="journal article" date="2019" name="Int. J. Syst. Evol. Microbiol.">
        <title>The Global Catalogue of Microorganisms (GCM) 10K type strain sequencing project: providing services to taxonomists for standard genome sequencing and annotation.</title>
        <authorList>
            <consortium name="The Broad Institute Genomics Platform"/>
            <consortium name="The Broad Institute Genome Sequencing Center for Infectious Disease"/>
            <person name="Wu L."/>
            <person name="Ma J."/>
        </authorList>
    </citation>
    <scope>NUCLEOTIDE SEQUENCE [LARGE SCALE GENOMIC DNA]</scope>
    <source>
        <strain evidence="3">CCUG 43114</strain>
    </source>
</reference>
<feature type="transmembrane region" description="Helical" evidence="1">
    <location>
        <begin position="142"/>
        <end position="163"/>
    </location>
</feature>
<keyword evidence="1" id="KW-1133">Transmembrane helix</keyword>
<dbReference type="EMBL" id="JBHSLD010000014">
    <property type="protein sequence ID" value="MFC5382174.1"/>
    <property type="molecule type" value="Genomic_DNA"/>
</dbReference>
<keyword evidence="1" id="KW-0812">Transmembrane</keyword>
<dbReference type="InterPro" id="IPR035168">
    <property type="entry name" value="DUF5317"/>
</dbReference>
<feature type="transmembrane region" description="Helical" evidence="1">
    <location>
        <begin position="33"/>
        <end position="63"/>
    </location>
</feature>
<name>A0ABW0GSE2_9MICO</name>
<comment type="caution">
    <text evidence="2">The sequence shown here is derived from an EMBL/GenBank/DDBJ whole genome shotgun (WGS) entry which is preliminary data.</text>
</comment>
<evidence type="ECO:0000313" key="2">
    <source>
        <dbReference type="EMBL" id="MFC5382174.1"/>
    </source>
</evidence>
<accession>A0ABW0GSE2</accession>